<evidence type="ECO:0000313" key="3">
    <source>
        <dbReference type="Proteomes" id="UP001292079"/>
    </source>
</evidence>
<organism evidence="2 3">
    <name type="scientific">Schistosoma mekongi</name>
    <name type="common">Parasitic worm</name>
    <dbReference type="NCBI Taxonomy" id="38744"/>
    <lineage>
        <taxon>Eukaryota</taxon>
        <taxon>Metazoa</taxon>
        <taxon>Spiralia</taxon>
        <taxon>Lophotrochozoa</taxon>
        <taxon>Platyhelminthes</taxon>
        <taxon>Trematoda</taxon>
        <taxon>Digenea</taxon>
        <taxon>Strigeidida</taxon>
        <taxon>Schistosomatoidea</taxon>
        <taxon>Schistosomatidae</taxon>
        <taxon>Schistosoma</taxon>
    </lineage>
</organism>
<feature type="region of interest" description="Disordered" evidence="1">
    <location>
        <begin position="1"/>
        <end position="39"/>
    </location>
</feature>
<proteinExistence type="predicted"/>
<reference evidence="2" key="2">
    <citation type="journal article" date="2023" name="Infect Dis Poverty">
        <title>Chromosome-scale genome of the human blood fluke Schistosoma mekongi and its implications for public health.</title>
        <authorList>
            <person name="Zhou M."/>
            <person name="Xu L."/>
            <person name="Xu D."/>
            <person name="Chen W."/>
            <person name="Khan J."/>
            <person name="Hu Y."/>
            <person name="Huang H."/>
            <person name="Wei H."/>
            <person name="Zhang Y."/>
            <person name="Chusongsang P."/>
            <person name="Tanasarnprasert K."/>
            <person name="Hu X."/>
            <person name="Limpanont Y."/>
            <person name="Lv Z."/>
        </authorList>
    </citation>
    <scope>NUCLEOTIDE SEQUENCE</scope>
    <source>
        <strain evidence="2">LV_2022a</strain>
    </source>
</reference>
<evidence type="ECO:0008006" key="4">
    <source>
        <dbReference type="Google" id="ProtNLM"/>
    </source>
</evidence>
<evidence type="ECO:0000313" key="2">
    <source>
        <dbReference type="EMBL" id="KAK4473541.1"/>
    </source>
</evidence>
<dbReference type="AlphaFoldDB" id="A0AAE1ZFZ5"/>
<name>A0AAE1ZFZ5_SCHME</name>
<dbReference type="Proteomes" id="UP001292079">
    <property type="component" value="Unassembled WGS sequence"/>
</dbReference>
<protein>
    <recommendedName>
        <fullName evidence="4">FHA domain-containing protein</fullName>
    </recommendedName>
</protein>
<sequence>MCSNLDLSLTSNETSEDTNDENKQEQTAEAHSGYTADRSLDSTDNTVLVAADILVHDIILSATQTHLEKTQICEIEPREGIRNHIETSCTQEPLTKKETLHVSPCGNGSCVNGKAVTECKLKVGDVLMNGVPKYEVVHGVNFDNANDHINDSVIQCKLSNLKLVL</sequence>
<feature type="compositionally biased region" description="Polar residues" evidence="1">
    <location>
        <begin position="1"/>
        <end position="13"/>
    </location>
</feature>
<comment type="caution">
    <text evidence="2">The sequence shown here is derived from an EMBL/GenBank/DDBJ whole genome shotgun (WGS) entry which is preliminary data.</text>
</comment>
<reference evidence="2" key="1">
    <citation type="submission" date="2022-04" db="EMBL/GenBank/DDBJ databases">
        <authorList>
            <person name="Xu L."/>
            <person name="Lv Z."/>
        </authorList>
    </citation>
    <scope>NUCLEOTIDE SEQUENCE</scope>
    <source>
        <strain evidence="2">LV_2022a</strain>
    </source>
</reference>
<evidence type="ECO:0000256" key="1">
    <source>
        <dbReference type="SAM" id="MobiDB-lite"/>
    </source>
</evidence>
<gene>
    <name evidence="2" type="ORF">MN116_002900</name>
</gene>
<accession>A0AAE1ZFZ5</accession>
<keyword evidence="3" id="KW-1185">Reference proteome</keyword>
<dbReference type="EMBL" id="JALJAT010000002">
    <property type="protein sequence ID" value="KAK4473541.1"/>
    <property type="molecule type" value="Genomic_DNA"/>
</dbReference>